<dbReference type="EMBL" id="CAFBOM010000159">
    <property type="protein sequence ID" value="CAB4990871.1"/>
    <property type="molecule type" value="Genomic_DNA"/>
</dbReference>
<dbReference type="AlphaFoldDB" id="A0A6J7NC05"/>
<dbReference type="PROSITE" id="PS51257">
    <property type="entry name" value="PROKAR_LIPOPROTEIN"/>
    <property type="match status" value="1"/>
</dbReference>
<reference evidence="1" key="1">
    <citation type="submission" date="2020-05" db="EMBL/GenBank/DDBJ databases">
        <authorList>
            <person name="Chiriac C."/>
            <person name="Salcher M."/>
            <person name="Ghai R."/>
            <person name="Kavagutti S V."/>
        </authorList>
    </citation>
    <scope>NUCLEOTIDE SEQUENCE</scope>
</reference>
<proteinExistence type="predicted"/>
<gene>
    <name evidence="1" type="ORF">UFOPK3957_00998</name>
</gene>
<name>A0A6J7NC05_9ZZZZ</name>
<organism evidence="1">
    <name type="scientific">freshwater metagenome</name>
    <dbReference type="NCBI Taxonomy" id="449393"/>
    <lineage>
        <taxon>unclassified sequences</taxon>
        <taxon>metagenomes</taxon>
        <taxon>ecological metagenomes</taxon>
    </lineage>
</organism>
<sequence length="76" mass="7526">MKPVTCASIPNCSMTSVSACTTSSLAFVAVLCAGPVLRSAMSGSTYIPLPVNGNCSALRRGARSGAGGPFTNATVS</sequence>
<protein>
    <submittedName>
        <fullName evidence="1">Unannotated protein</fullName>
    </submittedName>
</protein>
<evidence type="ECO:0000313" key="1">
    <source>
        <dbReference type="EMBL" id="CAB4990871.1"/>
    </source>
</evidence>
<accession>A0A6J7NC05</accession>